<evidence type="ECO:0000313" key="2">
    <source>
        <dbReference type="EMBL" id="CEK50055.1"/>
    </source>
</evidence>
<name>A0A0B6Y3G0_9EUPU</name>
<protein>
    <submittedName>
        <fullName evidence="2">Uncharacterized protein</fullName>
    </submittedName>
</protein>
<feature type="region of interest" description="Disordered" evidence="1">
    <location>
        <begin position="62"/>
        <end position="84"/>
    </location>
</feature>
<proteinExistence type="predicted"/>
<feature type="non-terminal residue" evidence="2">
    <location>
        <position position="1"/>
    </location>
</feature>
<accession>A0A0B6Y3G0</accession>
<feature type="compositionally biased region" description="Basic and acidic residues" evidence="1">
    <location>
        <begin position="64"/>
        <end position="84"/>
    </location>
</feature>
<dbReference type="EMBL" id="HACG01003190">
    <property type="protein sequence ID" value="CEK50055.1"/>
    <property type="molecule type" value="Transcribed_RNA"/>
</dbReference>
<reference evidence="2" key="1">
    <citation type="submission" date="2014-12" db="EMBL/GenBank/DDBJ databases">
        <title>Insight into the proteome of Arion vulgaris.</title>
        <authorList>
            <person name="Aradska J."/>
            <person name="Bulat T."/>
            <person name="Smidak R."/>
            <person name="Sarate P."/>
            <person name="Gangsoo J."/>
            <person name="Sialana F."/>
            <person name="Bilban M."/>
            <person name="Lubec G."/>
        </authorList>
    </citation>
    <scope>NUCLEOTIDE SEQUENCE</scope>
    <source>
        <tissue evidence="2">Skin</tissue>
    </source>
</reference>
<organism evidence="2">
    <name type="scientific">Arion vulgaris</name>
    <dbReference type="NCBI Taxonomy" id="1028688"/>
    <lineage>
        <taxon>Eukaryota</taxon>
        <taxon>Metazoa</taxon>
        <taxon>Spiralia</taxon>
        <taxon>Lophotrochozoa</taxon>
        <taxon>Mollusca</taxon>
        <taxon>Gastropoda</taxon>
        <taxon>Heterobranchia</taxon>
        <taxon>Euthyneura</taxon>
        <taxon>Panpulmonata</taxon>
        <taxon>Eupulmonata</taxon>
        <taxon>Stylommatophora</taxon>
        <taxon>Helicina</taxon>
        <taxon>Arionoidea</taxon>
        <taxon>Arionidae</taxon>
        <taxon>Arion</taxon>
    </lineage>
</organism>
<evidence type="ECO:0000256" key="1">
    <source>
        <dbReference type="SAM" id="MobiDB-lite"/>
    </source>
</evidence>
<dbReference type="AlphaFoldDB" id="A0A0B6Y3G0"/>
<feature type="non-terminal residue" evidence="2">
    <location>
        <position position="84"/>
    </location>
</feature>
<gene>
    <name evidence="2" type="primary">ORF9739</name>
</gene>
<sequence length="84" mass="9494">NLQSDPWSYSFSSPTSAVPYPHRPVPYDFSYPSTTRLGQNYSSFLMQPSVVRSAQFSAMSGHCDVTKSTEHSRTRYTDHRLGSD</sequence>